<dbReference type="RefSeq" id="WP_219750420.1">
    <property type="nucleotide sequence ID" value="NZ_JAHXZN010000010.1"/>
</dbReference>
<feature type="compositionally biased region" description="Polar residues" evidence="1">
    <location>
        <begin position="24"/>
        <end position="39"/>
    </location>
</feature>
<dbReference type="EMBL" id="JAHXZN010000010">
    <property type="protein sequence ID" value="MBW6532828.1"/>
    <property type="molecule type" value="Genomic_DNA"/>
</dbReference>
<feature type="region of interest" description="Disordered" evidence="1">
    <location>
        <begin position="19"/>
        <end position="48"/>
    </location>
</feature>
<gene>
    <name evidence="2" type="ORF">KZ820_18950</name>
</gene>
<comment type="caution">
    <text evidence="2">The sequence shown here is derived from an EMBL/GenBank/DDBJ whole genome shotgun (WGS) entry which is preliminary data.</text>
</comment>
<evidence type="ECO:0000313" key="2">
    <source>
        <dbReference type="EMBL" id="MBW6532828.1"/>
    </source>
</evidence>
<evidence type="ECO:0000256" key="1">
    <source>
        <dbReference type="SAM" id="MobiDB-lite"/>
    </source>
</evidence>
<proteinExistence type="predicted"/>
<evidence type="ECO:0000313" key="3">
    <source>
        <dbReference type="Proteomes" id="UP000759103"/>
    </source>
</evidence>
<keyword evidence="3" id="KW-1185">Reference proteome</keyword>
<protein>
    <submittedName>
        <fullName evidence="2">Uncharacterized protein</fullName>
    </submittedName>
</protein>
<accession>A0ABS7BT87</accession>
<organism evidence="2 3">
    <name type="scientific">Sphingomonas citri</name>
    <dbReference type="NCBI Taxonomy" id="2862499"/>
    <lineage>
        <taxon>Bacteria</taxon>
        <taxon>Pseudomonadati</taxon>
        <taxon>Pseudomonadota</taxon>
        <taxon>Alphaproteobacteria</taxon>
        <taxon>Sphingomonadales</taxon>
        <taxon>Sphingomonadaceae</taxon>
        <taxon>Sphingomonas</taxon>
    </lineage>
</organism>
<name>A0ABS7BT87_9SPHN</name>
<sequence length="311" mass="32125">MVVPNLAALVIAASQLPGPVPSAATAQSAPEGTAASVTESAPVPAAEQRVGDNGDIIVAAPTRKVIGNQVRAATGPVSQNVPIARFQDPVCVAVGGLSSKVASEIAQRMLDDADLAGITLAGDHCRPNTMVLFVDDAHAEVAKMAKSNHRALLGVGFNARRALLKSEGPAFAWRLTEVRTRDGETSLPGDGPPTFHVAVASRVVQPVRQDVVTAVLIVERKAVVGKTSRQLADYAALRLFAGARELPGGGLDTMLALFGGKAAPPAQLTAFDRGYLRGLYTGGANAFAYTQRGRMAGAIARENEPSAPATP</sequence>
<reference evidence="2 3" key="1">
    <citation type="submission" date="2021-07" db="EMBL/GenBank/DDBJ databases">
        <title>Sphingomonas sp.</title>
        <authorList>
            <person name="Feng G."/>
            <person name="Li J."/>
            <person name="Pan M."/>
        </authorList>
    </citation>
    <scope>NUCLEOTIDE SEQUENCE [LARGE SCALE GENOMIC DNA]</scope>
    <source>
        <strain evidence="2 3">RRHST34</strain>
    </source>
</reference>
<dbReference type="Proteomes" id="UP000759103">
    <property type="component" value="Unassembled WGS sequence"/>
</dbReference>